<feature type="region of interest" description="Disordered" evidence="1">
    <location>
        <begin position="1"/>
        <end position="43"/>
    </location>
</feature>
<dbReference type="InterPro" id="IPR007541">
    <property type="entry name" value="Uncharacterised_BSP"/>
</dbReference>
<accession>A0ABR3X8N3</accession>
<proteinExistence type="predicted"/>
<dbReference type="Pfam" id="PF04450">
    <property type="entry name" value="BSP"/>
    <property type="match status" value="1"/>
</dbReference>
<keyword evidence="3" id="KW-1185">Reference proteome</keyword>
<feature type="region of interest" description="Disordered" evidence="1">
    <location>
        <begin position="110"/>
        <end position="141"/>
    </location>
</feature>
<organism evidence="2 3">
    <name type="scientific">Phialemonium thermophilum</name>
    <dbReference type="NCBI Taxonomy" id="223376"/>
    <lineage>
        <taxon>Eukaryota</taxon>
        <taxon>Fungi</taxon>
        <taxon>Dikarya</taxon>
        <taxon>Ascomycota</taxon>
        <taxon>Pezizomycotina</taxon>
        <taxon>Sordariomycetes</taxon>
        <taxon>Sordariomycetidae</taxon>
        <taxon>Cephalothecales</taxon>
        <taxon>Cephalothecaceae</taxon>
        <taxon>Phialemonium</taxon>
    </lineage>
</organism>
<dbReference type="PANTHER" id="PTHR33321">
    <property type="match status" value="1"/>
</dbReference>
<dbReference type="Proteomes" id="UP001586593">
    <property type="component" value="Unassembled WGS sequence"/>
</dbReference>
<dbReference type="PANTHER" id="PTHR33321:SF12">
    <property type="entry name" value="PLANT BASIC SECRETORY PROTEIN (BSP) FAMILY PROTEIN"/>
    <property type="match status" value="1"/>
</dbReference>
<protein>
    <submittedName>
        <fullName evidence="2">Uncharacterized protein</fullName>
    </submittedName>
</protein>
<feature type="compositionally biased region" description="Basic and acidic residues" evidence="1">
    <location>
        <begin position="111"/>
        <end position="126"/>
    </location>
</feature>
<evidence type="ECO:0000313" key="3">
    <source>
        <dbReference type="Proteomes" id="UP001586593"/>
    </source>
</evidence>
<evidence type="ECO:0000313" key="2">
    <source>
        <dbReference type="EMBL" id="KAL1872313.1"/>
    </source>
</evidence>
<name>A0ABR3X8N3_9PEZI</name>
<sequence length="340" mass="37867">MTIVPKFQREATRGSFGAKAPTPADMSAPGPSGDAEAQSKPWPIREILSELDDPDAEDLAEPSSEKDVGLAMPKLRLEIRDLNHPGAAKFLAAVNASEVLRTAVHNVQHHLYHDDAPKDKEAKRDGNNSQSRRRYRPPPTRSVTVVLRDMGGVAYTTGTELDPEHHKEIHVSLPYLSSVHGTITNTNSESPAPSRLAAEATGVLTHELVHCYQWNAQGTCPGGLIEGIADWVRLQCGLSPPHWKREVGGGTRWDSGYQHTAYFLDYLETRFGSGTVRRINARLRNRRYQEAEFWTGLFRRPVEQLWEDYVAKVGEEARRAEADKTGHLCDEGIQASKTYK</sequence>
<gene>
    <name evidence="2" type="ORF">VTK73DRAFT_1623</name>
</gene>
<evidence type="ECO:0000256" key="1">
    <source>
        <dbReference type="SAM" id="MobiDB-lite"/>
    </source>
</evidence>
<reference evidence="2 3" key="1">
    <citation type="journal article" date="2024" name="Commun. Biol.">
        <title>Comparative genomic analysis of thermophilic fungi reveals convergent evolutionary adaptations and gene losses.</title>
        <authorList>
            <person name="Steindorff A.S."/>
            <person name="Aguilar-Pontes M.V."/>
            <person name="Robinson A.J."/>
            <person name="Andreopoulos B."/>
            <person name="LaButti K."/>
            <person name="Kuo A."/>
            <person name="Mondo S."/>
            <person name="Riley R."/>
            <person name="Otillar R."/>
            <person name="Haridas S."/>
            <person name="Lipzen A."/>
            <person name="Grimwood J."/>
            <person name="Schmutz J."/>
            <person name="Clum A."/>
            <person name="Reid I.D."/>
            <person name="Moisan M.C."/>
            <person name="Butler G."/>
            <person name="Nguyen T.T.M."/>
            <person name="Dewar K."/>
            <person name="Conant G."/>
            <person name="Drula E."/>
            <person name="Henrissat B."/>
            <person name="Hansel C."/>
            <person name="Singer S."/>
            <person name="Hutchinson M.I."/>
            <person name="de Vries R.P."/>
            <person name="Natvig D.O."/>
            <person name="Powell A.J."/>
            <person name="Tsang A."/>
            <person name="Grigoriev I.V."/>
        </authorList>
    </citation>
    <scope>NUCLEOTIDE SEQUENCE [LARGE SCALE GENOMIC DNA]</scope>
    <source>
        <strain evidence="2 3">ATCC 24622</strain>
    </source>
</reference>
<comment type="caution">
    <text evidence="2">The sequence shown here is derived from an EMBL/GenBank/DDBJ whole genome shotgun (WGS) entry which is preliminary data.</text>
</comment>
<dbReference type="EMBL" id="JAZHXJ010000140">
    <property type="protein sequence ID" value="KAL1872313.1"/>
    <property type="molecule type" value="Genomic_DNA"/>
</dbReference>